<dbReference type="AlphaFoldDB" id="F4P869"/>
<organism evidence="1 2">
    <name type="scientific">Batrachochytrium dendrobatidis (strain JAM81 / FGSC 10211)</name>
    <name type="common">Frog chytrid fungus</name>
    <dbReference type="NCBI Taxonomy" id="684364"/>
    <lineage>
        <taxon>Eukaryota</taxon>
        <taxon>Fungi</taxon>
        <taxon>Fungi incertae sedis</taxon>
        <taxon>Chytridiomycota</taxon>
        <taxon>Chytridiomycota incertae sedis</taxon>
        <taxon>Chytridiomycetes</taxon>
        <taxon>Rhizophydiales</taxon>
        <taxon>Rhizophydiales incertae sedis</taxon>
        <taxon>Batrachochytrium</taxon>
    </lineage>
</organism>
<dbReference type="Proteomes" id="UP000007241">
    <property type="component" value="Unassembled WGS sequence"/>
</dbReference>
<dbReference type="GeneID" id="18243995"/>
<dbReference type="EMBL" id="GL882888">
    <property type="protein sequence ID" value="EGF78561.1"/>
    <property type="molecule type" value="Genomic_DNA"/>
</dbReference>
<dbReference type="InParanoid" id="F4P869"/>
<gene>
    <name evidence="1" type="ORF">BATDEDRAFT_90711</name>
</gene>
<evidence type="ECO:0000313" key="1">
    <source>
        <dbReference type="EMBL" id="EGF78561.1"/>
    </source>
</evidence>
<dbReference type="OrthoDB" id="2094437at2759"/>
<dbReference type="RefSeq" id="XP_006680890.1">
    <property type="nucleotide sequence ID" value="XM_006680827.1"/>
</dbReference>
<keyword evidence="2" id="KW-1185">Reference proteome</keyword>
<proteinExistence type="predicted"/>
<sequence>MVDASKICSGPKSELKWCLKEVGFLGRLMGNCEVLKKQYEACMDDEASDYLLLSDRLAFLIKRKENHRLARQSTKKWMDGNKELGLE</sequence>
<evidence type="ECO:0008006" key="3">
    <source>
        <dbReference type="Google" id="ProtNLM"/>
    </source>
</evidence>
<accession>F4P869</accession>
<dbReference type="HOGENOM" id="CLU_2483009_0_0_1"/>
<reference evidence="1 2" key="1">
    <citation type="submission" date="2009-12" db="EMBL/GenBank/DDBJ databases">
        <title>The draft genome of Batrachochytrium dendrobatidis.</title>
        <authorList>
            <consortium name="US DOE Joint Genome Institute (JGI-PGF)"/>
            <person name="Kuo A."/>
            <person name="Salamov A."/>
            <person name="Schmutz J."/>
            <person name="Lucas S."/>
            <person name="Pitluck S."/>
            <person name="Rosenblum E."/>
            <person name="Stajich J."/>
            <person name="Eisen M."/>
            <person name="Grigoriev I.V."/>
        </authorList>
    </citation>
    <scope>NUCLEOTIDE SEQUENCE [LARGE SCALE GENOMIC DNA]</scope>
    <source>
        <strain evidence="2">JAM81 / FGSC 10211</strain>
    </source>
</reference>
<protein>
    <recommendedName>
        <fullName evidence="3">COX assembly mitochondrial protein</fullName>
    </recommendedName>
</protein>
<name>F4P869_BATDJ</name>
<evidence type="ECO:0000313" key="2">
    <source>
        <dbReference type="Proteomes" id="UP000007241"/>
    </source>
</evidence>